<proteinExistence type="predicted"/>
<sequence length="85" mass="9443">MPIYPPTCVALRDAHSDPPAVYFPRLHYTPPISIPIPSYPYLPYITLPPSYVTRRRIPPSTPPLARSAEKEAGAVINNLIFPCVS</sequence>
<dbReference type="AlphaFoldDB" id="A0A3N4KS00"/>
<dbReference type="Proteomes" id="UP000277580">
    <property type="component" value="Unassembled WGS sequence"/>
</dbReference>
<dbReference type="InParanoid" id="A0A3N4KS00"/>
<gene>
    <name evidence="1" type="ORF">P167DRAFT_167199</name>
</gene>
<protein>
    <submittedName>
        <fullName evidence="1">Uncharacterized protein</fullName>
    </submittedName>
</protein>
<organism evidence="1 2">
    <name type="scientific">Morchella conica CCBAS932</name>
    <dbReference type="NCBI Taxonomy" id="1392247"/>
    <lineage>
        <taxon>Eukaryota</taxon>
        <taxon>Fungi</taxon>
        <taxon>Dikarya</taxon>
        <taxon>Ascomycota</taxon>
        <taxon>Pezizomycotina</taxon>
        <taxon>Pezizomycetes</taxon>
        <taxon>Pezizales</taxon>
        <taxon>Morchellaceae</taxon>
        <taxon>Morchella</taxon>
    </lineage>
</organism>
<reference evidence="1 2" key="1">
    <citation type="journal article" date="2018" name="Nat. Ecol. Evol.">
        <title>Pezizomycetes genomes reveal the molecular basis of ectomycorrhizal truffle lifestyle.</title>
        <authorList>
            <person name="Murat C."/>
            <person name="Payen T."/>
            <person name="Noel B."/>
            <person name="Kuo A."/>
            <person name="Morin E."/>
            <person name="Chen J."/>
            <person name="Kohler A."/>
            <person name="Krizsan K."/>
            <person name="Balestrini R."/>
            <person name="Da Silva C."/>
            <person name="Montanini B."/>
            <person name="Hainaut M."/>
            <person name="Levati E."/>
            <person name="Barry K.W."/>
            <person name="Belfiori B."/>
            <person name="Cichocki N."/>
            <person name="Clum A."/>
            <person name="Dockter R.B."/>
            <person name="Fauchery L."/>
            <person name="Guy J."/>
            <person name="Iotti M."/>
            <person name="Le Tacon F."/>
            <person name="Lindquist E.A."/>
            <person name="Lipzen A."/>
            <person name="Malagnac F."/>
            <person name="Mello A."/>
            <person name="Molinier V."/>
            <person name="Miyauchi S."/>
            <person name="Poulain J."/>
            <person name="Riccioni C."/>
            <person name="Rubini A."/>
            <person name="Sitrit Y."/>
            <person name="Splivallo R."/>
            <person name="Traeger S."/>
            <person name="Wang M."/>
            <person name="Zifcakova L."/>
            <person name="Wipf D."/>
            <person name="Zambonelli A."/>
            <person name="Paolocci F."/>
            <person name="Nowrousian M."/>
            <person name="Ottonello S."/>
            <person name="Baldrian P."/>
            <person name="Spatafora J.W."/>
            <person name="Henrissat B."/>
            <person name="Nagy L.G."/>
            <person name="Aury J.M."/>
            <person name="Wincker P."/>
            <person name="Grigoriev I.V."/>
            <person name="Bonfante P."/>
            <person name="Martin F.M."/>
        </authorList>
    </citation>
    <scope>NUCLEOTIDE SEQUENCE [LARGE SCALE GENOMIC DNA]</scope>
    <source>
        <strain evidence="1 2">CCBAS932</strain>
    </source>
</reference>
<evidence type="ECO:0000313" key="1">
    <source>
        <dbReference type="EMBL" id="RPB12179.1"/>
    </source>
</evidence>
<accession>A0A3N4KS00</accession>
<keyword evidence="2" id="KW-1185">Reference proteome</keyword>
<name>A0A3N4KS00_9PEZI</name>
<evidence type="ECO:0000313" key="2">
    <source>
        <dbReference type="Proteomes" id="UP000277580"/>
    </source>
</evidence>
<dbReference type="EMBL" id="ML119130">
    <property type="protein sequence ID" value="RPB12179.1"/>
    <property type="molecule type" value="Genomic_DNA"/>
</dbReference>